<evidence type="ECO:0000256" key="6">
    <source>
        <dbReference type="ARBA" id="ARBA00022842"/>
    </source>
</evidence>
<dbReference type="PANTHER" id="PTHR24093">
    <property type="entry name" value="CATION TRANSPORTING ATPASE"/>
    <property type="match status" value="1"/>
</dbReference>
<comment type="caution">
    <text evidence="12">The sequence shown here is derived from an EMBL/GenBank/DDBJ whole genome shotgun (WGS) entry which is preliminary data.</text>
</comment>
<dbReference type="InterPro" id="IPR008250">
    <property type="entry name" value="ATPase_P-typ_transduc_dom_A_sf"/>
</dbReference>
<sequence length="935" mass="99985">MTSSPAVAIFQQPMDVVITTLDSDAIHGLTTVEAHRRHSQYGANELTAEPPIPAWRTFLAQFQSVLIIVLLIAAAISLVAWLYERDQALPYEAIVIVAIVLLNGILGFIQQERAARAVAALRALAAAEASVIRNGEPVRIAATELVPGDIILIEEGATIPADGRVIQSISLHTLEASLTGESLPVSKDIDPLTTAASLGDRSNMLFSGTTASYGRGRMVVTAIGMQTEMGKIAGLLRQTKSEHTPLQQELDRTGKWLGIVVVGMAIMMIGTILLLEEVRDVKTIVAVLILGVALAVAAVPEGLPTIVTAVLALGVQRMARRKAIIRKLPAVETLGSASIIASDKTGTLTRNEMTVRTIVTASGRVEILGMGYGPDGELRQVGDAPYNEAVDSEVTATLSAANRANNAVVQERDGRWTILGDPTEGALIVAAQKAGLTEETLAVRLPRVGEVPFSSERKLMSTVHTDSTHPERLLVFTKGAPDVLLNQCTAEWVANAPRRLTEERRTILRAINEQLAGEGLRIIGIASRVLPRDALEHSHALSDQLEHDLVLLGLVGMIDPPRDEAKVAIERAKMAGIRSIMITGDHPKTAMAIALELGIAETAEVVTGAEVESLSEAALRKLVQDCSVYARVNPEHKLRLVKALQQNGAVVAMTGDGVNDAPALKAADIGVAMGITGTDVSKEAADMILADDNFATIVAAVEEGRAIFANIQKFLFFLLSSNIGEVLTMFGGVVFASVLGLSAGNDAIIVPLLATQILWINLVTDGAPALALGLEPANAAVMHAPPRSHGSRIIPRGMWMRILLVGVVMAVGTLLVLDAALPDGLINGSQTMEYARTMAFTTLMLFQMCNVFNARSYTQSAFFHPFQNLWLWGAVIMSLVLHTMVITVPVLQRAFSTVSLNARDWLTCLLVASSVLWVREIDKVGQRCRVRGTQG</sequence>
<keyword evidence="3" id="KW-0479">Metal-binding</keyword>
<dbReference type="Gene3D" id="2.70.150.10">
    <property type="entry name" value="Calcium-transporting ATPase, cytoplasmic transduction domain A"/>
    <property type="match status" value="1"/>
</dbReference>
<feature type="transmembrane region" description="Helical" evidence="10">
    <location>
        <begin position="757"/>
        <end position="777"/>
    </location>
</feature>
<evidence type="ECO:0000256" key="5">
    <source>
        <dbReference type="ARBA" id="ARBA00022840"/>
    </source>
</evidence>
<dbReference type="SUPFAM" id="SSF81665">
    <property type="entry name" value="Calcium ATPase, transmembrane domain M"/>
    <property type="match status" value="1"/>
</dbReference>
<evidence type="ECO:0000256" key="1">
    <source>
        <dbReference type="ARBA" id="ARBA00004141"/>
    </source>
</evidence>
<keyword evidence="2 10" id="KW-0812">Transmembrane</keyword>
<dbReference type="RefSeq" id="WP_345721843.1">
    <property type="nucleotide sequence ID" value="NZ_BAABRU010000006.1"/>
</dbReference>
<dbReference type="Pfam" id="PF13246">
    <property type="entry name" value="Cation_ATPase"/>
    <property type="match status" value="1"/>
</dbReference>
<dbReference type="Gene3D" id="1.20.1110.10">
    <property type="entry name" value="Calcium-transporting ATPase, transmembrane domain"/>
    <property type="match status" value="1"/>
</dbReference>
<name>A0ABP9X118_9CHLR</name>
<gene>
    <name evidence="12" type="primary">pacL</name>
    <name evidence="12" type="ORF">Hgul01_02030</name>
</gene>
<evidence type="ECO:0000256" key="3">
    <source>
        <dbReference type="ARBA" id="ARBA00022723"/>
    </source>
</evidence>
<evidence type="ECO:0000259" key="11">
    <source>
        <dbReference type="SMART" id="SM00831"/>
    </source>
</evidence>
<dbReference type="SFLD" id="SFLDS00003">
    <property type="entry name" value="Haloacid_Dehalogenase"/>
    <property type="match status" value="1"/>
</dbReference>
<evidence type="ECO:0000313" key="13">
    <source>
        <dbReference type="Proteomes" id="UP001428290"/>
    </source>
</evidence>
<evidence type="ECO:0000256" key="2">
    <source>
        <dbReference type="ARBA" id="ARBA00022692"/>
    </source>
</evidence>
<keyword evidence="9 10" id="KW-0472">Membrane</keyword>
<dbReference type="InterPro" id="IPR023214">
    <property type="entry name" value="HAD_sf"/>
</dbReference>
<keyword evidence="7" id="KW-1278">Translocase</keyword>
<dbReference type="PROSITE" id="PS00154">
    <property type="entry name" value="ATPASE_E1_E2"/>
    <property type="match status" value="1"/>
</dbReference>
<dbReference type="EMBL" id="BAABRU010000006">
    <property type="protein sequence ID" value="GAA5528233.1"/>
    <property type="molecule type" value="Genomic_DNA"/>
</dbReference>
<dbReference type="Pfam" id="PF00690">
    <property type="entry name" value="Cation_ATPase_N"/>
    <property type="match status" value="1"/>
</dbReference>
<dbReference type="InterPro" id="IPR023299">
    <property type="entry name" value="ATPase_P-typ_cyto_dom_N"/>
</dbReference>
<keyword evidence="8 10" id="KW-1133">Transmembrane helix</keyword>
<dbReference type="InterPro" id="IPR036412">
    <property type="entry name" value="HAD-like_sf"/>
</dbReference>
<feature type="transmembrane region" description="Helical" evidence="10">
    <location>
        <begin position="714"/>
        <end position="737"/>
    </location>
</feature>
<dbReference type="SFLD" id="SFLDF00027">
    <property type="entry name" value="p-type_atpase"/>
    <property type="match status" value="1"/>
</dbReference>
<feature type="transmembrane region" description="Helical" evidence="10">
    <location>
        <begin position="65"/>
        <end position="83"/>
    </location>
</feature>
<dbReference type="InterPro" id="IPR044492">
    <property type="entry name" value="P_typ_ATPase_HD_dom"/>
</dbReference>
<comment type="subcellular location">
    <subcellularLocation>
        <location evidence="1">Membrane</location>
        <topology evidence="1">Multi-pass membrane protein</topology>
    </subcellularLocation>
</comment>
<feature type="transmembrane region" description="Helical" evidence="10">
    <location>
        <begin position="902"/>
        <end position="919"/>
    </location>
</feature>
<evidence type="ECO:0000256" key="10">
    <source>
        <dbReference type="SAM" id="Phobius"/>
    </source>
</evidence>
<dbReference type="InterPro" id="IPR001757">
    <property type="entry name" value="P_typ_ATPase"/>
</dbReference>
<dbReference type="InterPro" id="IPR018303">
    <property type="entry name" value="ATPase_P-typ_P_site"/>
</dbReference>
<dbReference type="Pfam" id="PF08282">
    <property type="entry name" value="Hydrolase_3"/>
    <property type="match status" value="1"/>
</dbReference>
<dbReference type="InterPro" id="IPR023298">
    <property type="entry name" value="ATPase_P-typ_TM_dom_sf"/>
</dbReference>
<feature type="domain" description="Cation-transporting P-type ATPase N-terminal" evidence="11">
    <location>
        <begin position="8"/>
        <end position="82"/>
    </location>
</feature>
<protein>
    <submittedName>
        <fullName evidence="12">Calcium-transporting ATPase</fullName>
    </submittedName>
</protein>
<feature type="transmembrane region" description="Helical" evidence="10">
    <location>
        <begin position="798"/>
        <end position="817"/>
    </location>
</feature>
<accession>A0ABP9X118</accession>
<evidence type="ECO:0000256" key="8">
    <source>
        <dbReference type="ARBA" id="ARBA00022989"/>
    </source>
</evidence>
<keyword evidence="6" id="KW-0460">Magnesium</keyword>
<dbReference type="Gene3D" id="3.40.50.1000">
    <property type="entry name" value="HAD superfamily/HAD-like"/>
    <property type="match status" value="1"/>
</dbReference>
<proteinExistence type="predicted"/>
<dbReference type="Proteomes" id="UP001428290">
    <property type="component" value="Unassembled WGS sequence"/>
</dbReference>
<dbReference type="SUPFAM" id="SSF81653">
    <property type="entry name" value="Calcium ATPase, transduction domain A"/>
    <property type="match status" value="1"/>
</dbReference>
<feature type="transmembrane region" description="Helical" evidence="10">
    <location>
        <begin position="287"/>
        <end position="313"/>
    </location>
</feature>
<feature type="transmembrane region" description="Helical" evidence="10">
    <location>
        <begin position="89"/>
        <end position="109"/>
    </location>
</feature>
<keyword evidence="4" id="KW-0547">Nucleotide-binding</keyword>
<feature type="transmembrane region" description="Helical" evidence="10">
    <location>
        <begin position="869"/>
        <end position="890"/>
    </location>
</feature>
<dbReference type="InterPro" id="IPR004014">
    <property type="entry name" value="ATPase_P-typ_cation-transptr_N"/>
</dbReference>
<dbReference type="SMART" id="SM00831">
    <property type="entry name" value="Cation_ATPase_N"/>
    <property type="match status" value="1"/>
</dbReference>
<dbReference type="NCBIfam" id="TIGR01494">
    <property type="entry name" value="ATPase_P-type"/>
    <property type="match status" value="2"/>
</dbReference>
<evidence type="ECO:0000256" key="4">
    <source>
        <dbReference type="ARBA" id="ARBA00022741"/>
    </source>
</evidence>
<organism evidence="12 13">
    <name type="scientific">Herpetosiphon gulosus</name>
    <dbReference type="NCBI Taxonomy" id="1973496"/>
    <lineage>
        <taxon>Bacteria</taxon>
        <taxon>Bacillati</taxon>
        <taxon>Chloroflexota</taxon>
        <taxon>Chloroflexia</taxon>
        <taxon>Herpetosiphonales</taxon>
        <taxon>Herpetosiphonaceae</taxon>
        <taxon>Herpetosiphon</taxon>
    </lineage>
</organism>
<dbReference type="Pfam" id="PF00122">
    <property type="entry name" value="E1-E2_ATPase"/>
    <property type="match status" value="1"/>
</dbReference>
<dbReference type="PRINTS" id="PR00120">
    <property type="entry name" value="HATPASE"/>
</dbReference>
<dbReference type="InterPro" id="IPR006068">
    <property type="entry name" value="ATPase_P-typ_cation-transptr_C"/>
</dbReference>
<dbReference type="PANTHER" id="PTHR24093:SF506">
    <property type="entry name" value="CATION-TRANSPORTING ATPASE PMA1"/>
    <property type="match status" value="1"/>
</dbReference>
<evidence type="ECO:0000256" key="9">
    <source>
        <dbReference type="ARBA" id="ARBA00023136"/>
    </source>
</evidence>
<dbReference type="Gene3D" id="3.40.1110.10">
    <property type="entry name" value="Calcium-transporting ATPase, cytoplasmic domain N"/>
    <property type="match status" value="1"/>
</dbReference>
<feature type="transmembrane region" description="Helical" evidence="10">
    <location>
        <begin position="256"/>
        <end position="275"/>
    </location>
</feature>
<dbReference type="Pfam" id="PF00689">
    <property type="entry name" value="Cation_ATPase_C"/>
    <property type="match status" value="1"/>
</dbReference>
<evidence type="ECO:0000313" key="12">
    <source>
        <dbReference type="EMBL" id="GAA5528233.1"/>
    </source>
</evidence>
<dbReference type="InterPro" id="IPR059000">
    <property type="entry name" value="ATPase_P-type_domA"/>
</dbReference>
<keyword evidence="5" id="KW-0067">ATP-binding</keyword>
<dbReference type="SFLD" id="SFLDG00002">
    <property type="entry name" value="C1.7:_P-type_atpase_like"/>
    <property type="match status" value="1"/>
</dbReference>
<evidence type="ECO:0000256" key="7">
    <source>
        <dbReference type="ARBA" id="ARBA00022967"/>
    </source>
</evidence>
<feature type="transmembrane region" description="Helical" evidence="10">
    <location>
        <begin position="837"/>
        <end position="857"/>
    </location>
</feature>
<keyword evidence="13" id="KW-1185">Reference proteome</keyword>
<dbReference type="SUPFAM" id="SSF56784">
    <property type="entry name" value="HAD-like"/>
    <property type="match status" value="1"/>
</dbReference>
<dbReference type="PRINTS" id="PR00119">
    <property type="entry name" value="CATATPASE"/>
</dbReference>
<reference evidence="12 13" key="1">
    <citation type="submission" date="2024-02" db="EMBL/GenBank/DDBJ databases">
        <title>Herpetosiphon gulosus NBRC 112829.</title>
        <authorList>
            <person name="Ichikawa N."/>
            <person name="Katano-Makiyama Y."/>
            <person name="Hidaka K."/>
        </authorList>
    </citation>
    <scope>NUCLEOTIDE SEQUENCE [LARGE SCALE GENOMIC DNA]</scope>
    <source>
        <strain evidence="12 13">NBRC 112829</strain>
    </source>
</reference>
<dbReference type="SUPFAM" id="SSF81660">
    <property type="entry name" value="Metal cation-transporting ATPase, ATP-binding domain N"/>
    <property type="match status" value="1"/>
</dbReference>